<dbReference type="GO" id="GO:0034085">
    <property type="term" value="P:establishment of sister chromatid cohesion"/>
    <property type="evidence" value="ECO:0007669"/>
    <property type="project" value="TreeGrafter"/>
</dbReference>
<dbReference type="GO" id="GO:0051536">
    <property type="term" value="F:iron-sulfur cluster binding"/>
    <property type="evidence" value="ECO:0007669"/>
    <property type="project" value="UniProtKB-KW"/>
</dbReference>
<evidence type="ECO:0000256" key="2">
    <source>
        <dbReference type="ARBA" id="ARBA00004123"/>
    </source>
</evidence>
<comment type="caution">
    <text evidence="15">The sequence shown here is derived from an EMBL/GenBank/DDBJ whole genome shotgun (WGS) entry which is preliminary data.</text>
</comment>
<keyword evidence="4" id="KW-0479">Metal-binding</keyword>
<reference evidence="15 16" key="1">
    <citation type="journal article" date="2021" name="Hortic Res">
        <title>The domestication of Cucurbita argyrosperma as revealed by the genome of its wild relative.</title>
        <authorList>
            <person name="Barrera-Redondo J."/>
            <person name="Sanchez-de la Vega G."/>
            <person name="Aguirre-Liguori J.A."/>
            <person name="Castellanos-Morales G."/>
            <person name="Gutierrez-Guerrero Y.T."/>
            <person name="Aguirre-Dugua X."/>
            <person name="Aguirre-Planter E."/>
            <person name="Tenaillon M.I."/>
            <person name="Lira-Saade R."/>
            <person name="Eguiarte L.E."/>
        </authorList>
    </citation>
    <scope>NUCLEOTIDE SEQUENCE [LARGE SCALE GENOMIC DNA]</scope>
    <source>
        <strain evidence="15">JBR-2021</strain>
    </source>
</reference>
<dbReference type="GO" id="GO:0046872">
    <property type="term" value="F:metal ion binding"/>
    <property type="evidence" value="ECO:0007669"/>
    <property type="project" value="UniProtKB-KW"/>
</dbReference>
<name>A0AAV6M614_9ROSI</name>
<feature type="region of interest" description="Disordered" evidence="13">
    <location>
        <begin position="170"/>
        <end position="203"/>
    </location>
</feature>
<dbReference type="Pfam" id="PF06733">
    <property type="entry name" value="DEAD_2"/>
    <property type="match status" value="1"/>
</dbReference>
<evidence type="ECO:0000256" key="13">
    <source>
        <dbReference type="SAM" id="MobiDB-lite"/>
    </source>
</evidence>
<comment type="similarity">
    <text evidence="3">Belongs to the DEAD box helicase family. DEAH subfamily. DDX11/CHL1 sub-subfamily.</text>
</comment>
<organism evidence="15 16">
    <name type="scientific">Cucurbita argyrosperma subsp. sororia</name>
    <dbReference type="NCBI Taxonomy" id="37648"/>
    <lineage>
        <taxon>Eukaryota</taxon>
        <taxon>Viridiplantae</taxon>
        <taxon>Streptophyta</taxon>
        <taxon>Embryophyta</taxon>
        <taxon>Tracheophyta</taxon>
        <taxon>Spermatophyta</taxon>
        <taxon>Magnoliopsida</taxon>
        <taxon>eudicotyledons</taxon>
        <taxon>Gunneridae</taxon>
        <taxon>Pentapetalae</taxon>
        <taxon>rosids</taxon>
        <taxon>fabids</taxon>
        <taxon>Cucurbitales</taxon>
        <taxon>Cucurbitaceae</taxon>
        <taxon>Cucurbiteae</taxon>
        <taxon>Cucurbita</taxon>
    </lineage>
</organism>
<dbReference type="PANTHER" id="PTHR11472:SF41">
    <property type="entry name" value="ATP-DEPENDENT DNA HELICASE DDX11-RELATED"/>
    <property type="match status" value="1"/>
</dbReference>
<dbReference type="SMART" id="SM00488">
    <property type="entry name" value="DEXDc2"/>
    <property type="match status" value="1"/>
</dbReference>
<evidence type="ECO:0000313" key="15">
    <source>
        <dbReference type="EMBL" id="KAG6575535.1"/>
    </source>
</evidence>
<dbReference type="InterPro" id="IPR045028">
    <property type="entry name" value="DinG/Rad3-like"/>
</dbReference>
<dbReference type="GO" id="GO:0006974">
    <property type="term" value="P:DNA damage response"/>
    <property type="evidence" value="ECO:0007669"/>
    <property type="project" value="UniProtKB-ARBA"/>
</dbReference>
<keyword evidence="11" id="KW-0413">Isomerase</keyword>
<gene>
    <name evidence="15" type="primary">ddx11</name>
    <name evidence="15" type="ORF">SDJN03_26174</name>
</gene>
<feature type="region of interest" description="Disordered" evidence="13">
    <location>
        <begin position="68"/>
        <end position="136"/>
    </location>
</feature>
<evidence type="ECO:0000256" key="8">
    <source>
        <dbReference type="ARBA" id="ARBA00022840"/>
    </source>
</evidence>
<dbReference type="PROSITE" id="PS00690">
    <property type="entry name" value="DEAH_ATP_HELICASE"/>
    <property type="match status" value="1"/>
</dbReference>
<evidence type="ECO:0000256" key="11">
    <source>
        <dbReference type="ARBA" id="ARBA00023235"/>
    </source>
</evidence>
<dbReference type="EMBL" id="JAGKQH010000017">
    <property type="protein sequence ID" value="KAG6575535.1"/>
    <property type="molecule type" value="Genomic_DNA"/>
</dbReference>
<keyword evidence="5" id="KW-0547">Nucleotide-binding</keyword>
<dbReference type="InterPro" id="IPR014013">
    <property type="entry name" value="Helic_SF1/SF2_ATP-bd_DinG/Rad3"/>
</dbReference>
<dbReference type="PROSITE" id="PS51193">
    <property type="entry name" value="HELICASE_ATP_BIND_2"/>
    <property type="match status" value="1"/>
</dbReference>
<evidence type="ECO:0000259" key="14">
    <source>
        <dbReference type="PROSITE" id="PS51193"/>
    </source>
</evidence>
<evidence type="ECO:0000256" key="3">
    <source>
        <dbReference type="ARBA" id="ARBA00008435"/>
    </source>
</evidence>
<dbReference type="SMART" id="SM00491">
    <property type="entry name" value="HELICc2"/>
    <property type="match status" value="1"/>
</dbReference>
<sequence>MERIDETKPEFPAFPYKPYSIQFDFMKALYKFLDKGGISMLESPTGTGKTLSIICGALQWVADQRKKQNDTIQDGSDKTSTNESQFNSDDEPDWMRTFAVSQDHQNQEKKIKKKEFGVGSGRHKKEGSKYNHQNLFSQEEDHFVTKEQKHMQTPNDSLEMEDQEFLVEDYESDDEVALSGGQSKRKNNGVSISSSSDDEEDQEESNEEKLKVYFCSRTHSQLSQFIKELRKTVFASELNVICLGSRKIFCINEEVLKLGNASHINERCLELQKKKTTETSKAKDMQTFPSGYIHLQKLGGAGKMCRTKASSGCPMLGKPKLQKNFRSQISQRGPLDIEDLVHLGRNVGTCPYYGSRSMVQAADLIVLPYQSLLSKSSRESLGLVLKNSIVIIDEAHNLADSLISMYDSKITYSQVSGYGERIINPRNDLGMKTSGKCYEKESTLSSFRALADMLLSFINFDGDGRMIISKNKSTCFGENGGYIKFVMLTGEKIFSEVVDQTHAVVLAGGTLQPIEETRERLFPWLPSSQLNFFSCSHIVPPESVLPMAVSSGPSGQPFDFSYSSRSSSAIVKELGLLLCNLVTVVPEGIVVFFSSFDYEEQVHGLWKATGILDRIMKKKRIFREPRNNTDVESVLKEYKENIDALSKKDPQQNISSSSGAVLFAVVGGKISEGINLSDGMGRCIVMVGLPYPSPSDIELMERVKHIETLGNSNSIKSLKFYNEVPSGDVETGLEILRSCKRGKEYYENLCMKAVNQSIGRAIRHINDYAAILLVDVRYSSNSSKRSFSHPADMLPKWIKDCLISSTENYGEVHRRLSSLHLQHLVNIAAISSNGLAIQKLRDYRFFFQGDGFSCFYSENDLGVEILVMLLILSSAKSLGKCVELFKVTTLRRPLFLQQSFPLSSSSLFVIHQVEFGITNIIEFGIVSKAWRCGFEPLAQLNYSQVVKDDASSSLDLYISSKLKRNQMLLKETILKTSNLFHKTLGNFKCLFSKGFQKLQKPTCLITFSCSKRKPQHTHPTDRLYIDFYDEWQSPLQKSAKGSIDGGSVMMTAKQNMKQEDTNVAKQSPPRSRQEKAVKEKKKPGSCHLRKGDVKNSSMRSNGLAQKMKELEMLDRGDMEQELDIEEAIHYYSRLSSPVYLEIVDKFFMDIHSEFSVPEPSARSMNSSKRRMGSMRLL</sequence>
<dbReference type="NCBIfam" id="TIGR00604">
    <property type="entry name" value="rad3"/>
    <property type="match status" value="1"/>
</dbReference>
<dbReference type="Pfam" id="PF13307">
    <property type="entry name" value="Helicase_C_2"/>
    <property type="match status" value="1"/>
</dbReference>
<dbReference type="InterPro" id="IPR006555">
    <property type="entry name" value="ATP-dep_Helicase_C"/>
</dbReference>
<protein>
    <submittedName>
        <fullName evidence="15">ATP-dependent DNA helicase DDX11</fullName>
    </submittedName>
</protein>
<dbReference type="PANTHER" id="PTHR11472">
    <property type="entry name" value="DNA REPAIR DEAD HELICASE RAD3/XP-D SUBFAMILY MEMBER"/>
    <property type="match status" value="1"/>
</dbReference>
<dbReference type="CDD" id="cd18788">
    <property type="entry name" value="SF2_C_XPD"/>
    <property type="match status" value="1"/>
</dbReference>
<dbReference type="FunFam" id="3.40.50.300:FF:001250">
    <property type="entry name" value="Putative ATP-dependent RNA helicase DDX11"/>
    <property type="match status" value="1"/>
</dbReference>
<dbReference type="Proteomes" id="UP000685013">
    <property type="component" value="Chromosome 17"/>
</dbReference>
<evidence type="ECO:0000256" key="4">
    <source>
        <dbReference type="ARBA" id="ARBA00022723"/>
    </source>
</evidence>
<keyword evidence="12" id="KW-0539">Nucleus</keyword>
<keyword evidence="6" id="KW-0378">Hydrolase</keyword>
<feature type="non-terminal residue" evidence="15">
    <location>
        <position position="1"/>
    </location>
</feature>
<comment type="subcellular location">
    <subcellularLocation>
        <location evidence="2">Nucleus</location>
    </subcellularLocation>
</comment>
<feature type="compositionally biased region" description="Basic residues" evidence="13">
    <location>
        <begin position="1078"/>
        <end position="1088"/>
    </location>
</feature>
<comment type="cofactor">
    <cofactor evidence="1">
        <name>[4Fe-4S] cluster</name>
        <dbReference type="ChEBI" id="CHEBI:49883"/>
    </cofactor>
</comment>
<dbReference type="GO" id="GO:0003677">
    <property type="term" value="F:DNA binding"/>
    <property type="evidence" value="ECO:0007669"/>
    <property type="project" value="InterPro"/>
</dbReference>
<evidence type="ECO:0000313" key="16">
    <source>
        <dbReference type="Proteomes" id="UP000685013"/>
    </source>
</evidence>
<proteinExistence type="inferred from homology"/>
<dbReference type="InterPro" id="IPR013020">
    <property type="entry name" value="Rad3/Chl1-like"/>
</dbReference>
<evidence type="ECO:0000256" key="5">
    <source>
        <dbReference type="ARBA" id="ARBA00022741"/>
    </source>
</evidence>
<dbReference type="GO" id="GO:0016818">
    <property type="term" value="F:hydrolase activity, acting on acid anhydrides, in phosphorus-containing anhydrides"/>
    <property type="evidence" value="ECO:0007669"/>
    <property type="project" value="InterPro"/>
</dbReference>
<dbReference type="InterPro" id="IPR002464">
    <property type="entry name" value="DNA/RNA_helicase_DEAH_CS"/>
</dbReference>
<feature type="compositionally biased region" description="Basic residues" evidence="13">
    <location>
        <begin position="1167"/>
        <end position="1177"/>
    </location>
</feature>
<dbReference type="InterPro" id="IPR006554">
    <property type="entry name" value="Helicase-like_DEXD_c2"/>
</dbReference>
<dbReference type="GO" id="GO:0005634">
    <property type="term" value="C:nucleus"/>
    <property type="evidence" value="ECO:0007669"/>
    <property type="project" value="UniProtKB-SubCell"/>
</dbReference>
<keyword evidence="16" id="KW-1185">Reference proteome</keyword>
<dbReference type="GO" id="GO:0006139">
    <property type="term" value="P:nucleobase-containing compound metabolic process"/>
    <property type="evidence" value="ECO:0007669"/>
    <property type="project" value="InterPro"/>
</dbReference>
<evidence type="ECO:0000256" key="12">
    <source>
        <dbReference type="ARBA" id="ARBA00023242"/>
    </source>
</evidence>
<evidence type="ECO:0000256" key="7">
    <source>
        <dbReference type="ARBA" id="ARBA00022806"/>
    </source>
</evidence>
<feature type="domain" description="Helicase ATP-binding" evidence="14">
    <location>
        <begin position="8"/>
        <end position="445"/>
    </location>
</feature>
<evidence type="ECO:0000256" key="10">
    <source>
        <dbReference type="ARBA" id="ARBA00023014"/>
    </source>
</evidence>
<evidence type="ECO:0000256" key="6">
    <source>
        <dbReference type="ARBA" id="ARBA00022801"/>
    </source>
</evidence>
<dbReference type="GO" id="GO:0003678">
    <property type="term" value="F:DNA helicase activity"/>
    <property type="evidence" value="ECO:0007669"/>
    <property type="project" value="InterPro"/>
</dbReference>
<keyword evidence="9" id="KW-0408">Iron</keyword>
<feature type="region of interest" description="Disordered" evidence="13">
    <location>
        <begin position="1056"/>
        <end position="1100"/>
    </location>
</feature>
<accession>A0AAV6M614</accession>
<feature type="compositionally biased region" description="Polar residues" evidence="13">
    <location>
        <begin position="70"/>
        <end position="87"/>
    </location>
</feature>
<keyword evidence="10" id="KW-0411">Iron-sulfur</keyword>
<keyword evidence="8" id="KW-0067">ATP-binding</keyword>
<evidence type="ECO:0000256" key="9">
    <source>
        <dbReference type="ARBA" id="ARBA00023004"/>
    </source>
</evidence>
<feature type="region of interest" description="Disordered" evidence="13">
    <location>
        <begin position="1157"/>
        <end position="1177"/>
    </location>
</feature>
<keyword evidence="7 15" id="KW-0347">Helicase</keyword>
<dbReference type="InterPro" id="IPR010614">
    <property type="entry name" value="RAD3-like_helicase_DEAD"/>
</dbReference>
<dbReference type="AlphaFoldDB" id="A0AAV6M614"/>
<evidence type="ECO:0000256" key="1">
    <source>
        <dbReference type="ARBA" id="ARBA00001966"/>
    </source>
</evidence>
<dbReference type="GO" id="GO:0005524">
    <property type="term" value="F:ATP binding"/>
    <property type="evidence" value="ECO:0007669"/>
    <property type="project" value="UniProtKB-KW"/>
</dbReference>